<dbReference type="EMBL" id="AACCXK010000005">
    <property type="protein sequence ID" value="EAK0452848.1"/>
    <property type="molecule type" value="Genomic_DNA"/>
</dbReference>
<dbReference type="Proteomes" id="UP000535509">
    <property type="component" value="Unassembled WGS sequence"/>
</dbReference>
<dbReference type="AlphaFoldDB" id="A0A5L4IIW9"/>
<protein>
    <submittedName>
        <fullName evidence="3">Uncharacterized protein</fullName>
    </submittedName>
</protein>
<gene>
    <name evidence="3" type="ORF">AAH17_04155</name>
    <name evidence="4" type="ORF">AAH24_03615</name>
    <name evidence="1" type="ORF">BVH53_01810</name>
    <name evidence="2" type="ORF">CX802_01625</name>
</gene>
<keyword evidence="5" id="KW-1185">Reference proteome</keyword>
<evidence type="ECO:0000313" key="5">
    <source>
        <dbReference type="Proteomes" id="UP000535509"/>
    </source>
</evidence>
<dbReference type="EMBL" id="AABTCC010000003">
    <property type="protein sequence ID" value="EAI8858550.1"/>
    <property type="molecule type" value="Genomic_DNA"/>
</dbReference>
<sequence length="85" mass="10286">MKFLFCLFVCLSFLNAELYKVYVKRVDSNLYRTSDEIFIETKFCYHYTYGSEAILKYDNYSYDNALIFDYDMTIPSKCDVKRIFK</sequence>
<evidence type="ECO:0000313" key="1">
    <source>
        <dbReference type="EMBL" id="EAI5407445.1"/>
    </source>
</evidence>
<organism evidence="3">
    <name type="scientific">Campylobacter fetus</name>
    <dbReference type="NCBI Taxonomy" id="196"/>
    <lineage>
        <taxon>Bacteria</taxon>
        <taxon>Pseudomonadati</taxon>
        <taxon>Campylobacterota</taxon>
        <taxon>Epsilonproteobacteria</taxon>
        <taxon>Campylobacterales</taxon>
        <taxon>Campylobacteraceae</taxon>
        <taxon>Campylobacter</taxon>
    </lineage>
</organism>
<name>A0A5L4IIW9_CAMFE</name>
<evidence type="ECO:0000313" key="2">
    <source>
        <dbReference type="EMBL" id="EAI8858550.1"/>
    </source>
</evidence>
<evidence type="ECO:0000313" key="4">
    <source>
        <dbReference type="EMBL" id="EAK0468458.1"/>
    </source>
</evidence>
<dbReference type="EMBL" id="AABQDW010000002">
    <property type="protein sequence ID" value="EAI5407445.1"/>
    <property type="molecule type" value="Genomic_DNA"/>
</dbReference>
<dbReference type="RefSeq" id="WP_002848427.1">
    <property type="nucleotide sequence ID" value="NZ_AABUZP020000024.1"/>
</dbReference>
<dbReference type="Proteomes" id="UP000557842">
    <property type="component" value="Unassembled WGS sequence"/>
</dbReference>
<evidence type="ECO:0000313" key="3">
    <source>
        <dbReference type="EMBL" id="EAK0452848.1"/>
    </source>
</evidence>
<reference evidence="3 6" key="1">
    <citation type="submission" date="2018-05" db="EMBL/GenBank/DDBJ databases">
        <authorList>
            <consortium name="PulseNet: The National Subtyping Network for Foodborne Disease Surveillance"/>
            <person name="Tarr C.L."/>
            <person name="Trees E."/>
            <person name="Katz L.S."/>
            <person name="Carleton-Romer H.A."/>
            <person name="Stroika S."/>
            <person name="Kucerova Z."/>
            <person name="Roache K.F."/>
            <person name="Sabol A.L."/>
            <person name="Besser J."/>
            <person name="Gerner-Smidt P."/>
        </authorList>
    </citation>
    <scope>NUCLEOTIDE SEQUENCE</scope>
    <source>
        <strain evidence="3">2014D-0197</strain>
        <strain evidence="1 6">2016D-0221</strain>
        <strain evidence="4">D4313</strain>
        <strain evidence="2 5">PNUSAC001503</strain>
    </source>
</reference>
<proteinExistence type="predicted"/>
<accession>A0A5L4IIW9</accession>
<comment type="caution">
    <text evidence="3">The sequence shown here is derived from an EMBL/GenBank/DDBJ whole genome shotgun (WGS) entry which is preliminary data.</text>
</comment>
<evidence type="ECO:0000313" key="6">
    <source>
        <dbReference type="Proteomes" id="UP000557842"/>
    </source>
</evidence>
<dbReference type="GeneID" id="61064150"/>
<dbReference type="EMBL" id="AACCXM010000002">
    <property type="protein sequence ID" value="EAK0468458.1"/>
    <property type="molecule type" value="Genomic_DNA"/>
</dbReference>